<evidence type="ECO:0000313" key="3">
    <source>
        <dbReference type="Proteomes" id="UP000249396"/>
    </source>
</evidence>
<dbReference type="InterPro" id="IPR016187">
    <property type="entry name" value="CTDL_fold"/>
</dbReference>
<dbReference type="InterPro" id="IPR035897">
    <property type="entry name" value="Toll_tir_struct_dom_sf"/>
</dbReference>
<feature type="domain" description="TIR" evidence="1">
    <location>
        <begin position="3"/>
        <end position="139"/>
    </location>
</feature>
<dbReference type="EMBL" id="QJPH01000334">
    <property type="protein sequence ID" value="PZN77492.1"/>
    <property type="molecule type" value="Genomic_DNA"/>
</dbReference>
<accession>A0A2W4R0A0</accession>
<dbReference type="Pfam" id="PF13676">
    <property type="entry name" value="TIR_2"/>
    <property type="match status" value="1"/>
</dbReference>
<organism evidence="2 3">
    <name type="scientific">Candidatus Methylumidiphilus alinenensis</name>
    <dbReference type="NCBI Taxonomy" id="2202197"/>
    <lineage>
        <taxon>Bacteria</taxon>
        <taxon>Pseudomonadati</taxon>
        <taxon>Pseudomonadota</taxon>
        <taxon>Gammaproteobacteria</taxon>
        <taxon>Methylococcales</taxon>
        <taxon>Candidatus Methylumidiphilus</taxon>
    </lineage>
</organism>
<protein>
    <recommendedName>
        <fullName evidence="1">TIR domain-containing protein</fullName>
    </recommendedName>
</protein>
<dbReference type="GO" id="GO:0007165">
    <property type="term" value="P:signal transduction"/>
    <property type="evidence" value="ECO:0007669"/>
    <property type="project" value="InterPro"/>
</dbReference>
<dbReference type="GO" id="GO:0120147">
    <property type="term" value="F:formylglycine-generating oxidase activity"/>
    <property type="evidence" value="ECO:0007669"/>
    <property type="project" value="TreeGrafter"/>
</dbReference>
<dbReference type="Gene3D" id="3.40.50.10140">
    <property type="entry name" value="Toll/interleukin-1 receptor homology (TIR) domain"/>
    <property type="match status" value="1"/>
</dbReference>
<proteinExistence type="predicted"/>
<dbReference type="Pfam" id="PF03781">
    <property type="entry name" value="FGE-sulfatase"/>
    <property type="match status" value="1"/>
</dbReference>
<dbReference type="SUPFAM" id="SSF52200">
    <property type="entry name" value="Toll/Interleukin receptor TIR domain"/>
    <property type="match status" value="1"/>
</dbReference>
<dbReference type="PANTHER" id="PTHR23150">
    <property type="entry name" value="SULFATASE MODIFYING FACTOR 1, 2"/>
    <property type="match status" value="1"/>
</dbReference>
<dbReference type="Proteomes" id="UP000249396">
    <property type="component" value="Unassembled WGS sequence"/>
</dbReference>
<dbReference type="InterPro" id="IPR042095">
    <property type="entry name" value="SUMF_sf"/>
</dbReference>
<evidence type="ECO:0000259" key="1">
    <source>
        <dbReference type="PROSITE" id="PS50104"/>
    </source>
</evidence>
<reference evidence="2 3" key="1">
    <citation type="journal article" date="2018" name="Aquat. Microb. Ecol.">
        <title>Gammaproteobacterial methanotrophs dominate.</title>
        <authorList>
            <person name="Rissanen A.J."/>
            <person name="Saarenheimo J."/>
            <person name="Tiirola M."/>
            <person name="Peura S."/>
            <person name="Aalto S.L."/>
            <person name="Karvinen A."/>
            <person name="Nykanen H."/>
        </authorList>
    </citation>
    <scope>NUCLEOTIDE SEQUENCE [LARGE SCALE GENOMIC DNA]</scope>
    <source>
        <strain evidence="2">AMbin10</strain>
    </source>
</reference>
<comment type="caution">
    <text evidence="2">The sequence shown here is derived from an EMBL/GenBank/DDBJ whole genome shotgun (WGS) entry which is preliminary data.</text>
</comment>
<dbReference type="InterPro" id="IPR005532">
    <property type="entry name" value="SUMF_dom"/>
</dbReference>
<name>A0A2W4R0A0_9GAMM</name>
<dbReference type="InterPro" id="IPR051043">
    <property type="entry name" value="Sulfatase_Mod_Factor_Kinase"/>
</dbReference>
<dbReference type="Gene3D" id="3.90.1580.10">
    <property type="entry name" value="paralog of FGE (formylglycine-generating enzyme)"/>
    <property type="match status" value="1"/>
</dbReference>
<dbReference type="InterPro" id="IPR000157">
    <property type="entry name" value="TIR_dom"/>
</dbReference>
<gene>
    <name evidence="2" type="ORF">DM484_14475</name>
</gene>
<sequence length="433" mass="48652">MTDHFDVFLSHNSHDKPAVIALARKLKAHGLKVWLDAWELRPGQPWQEALEQIIETTQTAAVLVGNDGFGPWQSREMRGCLSEFAEHGKAVVPVLLPSCPTDVPKLPFFLKQLTWVDLRDGKEEQGFYHLIWGITGKKPKELEDAEEENLIVPAIQTLIVPTQEAREREPIPHIHGWPSDKVQALQRDTAQSLGLATTFRDALQSGGEGPLLAVIPAGSYLMGSPDDEPERYDDEGPRHTVSFSKPFAIGVYAVTFDEYDRYCKAVKKSLVRDQAWGRGRQPVINVSWEDAAAYCAWLTGQTGKQYRLPTEAEWEYACRAGTDTPFYFGTTISAQQANFNRDTGSTVSVDKFQPNAFGLYQMHGNVWEWCEDGKRKYSEETQIDPVGPTGAARVVRGGSWFNLARDCRSAYRRNFAPDDRDYDTGFCCARVQS</sequence>
<dbReference type="SUPFAM" id="SSF56436">
    <property type="entry name" value="C-type lectin-like"/>
    <property type="match status" value="1"/>
</dbReference>
<dbReference type="PANTHER" id="PTHR23150:SF19">
    <property type="entry name" value="FORMYLGLYCINE-GENERATING ENZYME"/>
    <property type="match status" value="1"/>
</dbReference>
<dbReference type="PROSITE" id="PS50104">
    <property type="entry name" value="TIR"/>
    <property type="match status" value="1"/>
</dbReference>
<evidence type="ECO:0000313" key="2">
    <source>
        <dbReference type="EMBL" id="PZN77492.1"/>
    </source>
</evidence>
<dbReference type="AlphaFoldDB" id="A0A2W4R0A0"/>